<evidence type="ECO:0000313" key="15">
    <source>
        <dbReference type="Proteomes" id="UP000512167"/>
    </source>
</evidence>
<keyword evidence="6 10" id="KW-0547">Nucleotide-binding</keyword>
<feature type="binding site" evidence="10">
    <location>
        <begin position="10"/>
        <end position="15"/>
    </location>
    <ligand>
        <name>substrate</name>
    </ligand>
</feature>
<dbReference type="HAMAP" id="MF_00185">
    <property type="entry name" value="IPP_trans"/>
    <property type="match status" value="1"/>
</dbReference>
<dbReference type="EMBL" id="CP051151">
    <property type="protein sequence ID" value="QLY39758.1"/>
    <property type="molecule type" value="Genomic_DNA"/>
</dbReference>
<gene>
    <name evidence="10 14" type="primary">miaA</name>
    <name evidence="14" type="ORF">HF295_02330</name>
</gene>
<dbReference type="InterPro" id="IPR018022">
    <property type="entry name" value="IPT"/>
</dbReference>
<organism evidence="14 15">
    <name type="scientific">Hujiaoplasma nucleasis</name>
    <dbReference type="NCBI Taxonomy" id="2725268"/>
    <lineage>
        <taxon>Bacteria</taxon>
        <taxon>Bacillati</taxon>
        <taxon>Mycoplasmatota</taxon>
        <taxon>Mollicutes</taxon>
        <taxon>Candidatus Izemoplasmatales</taxon>
        <taxon>Hujiaoplasmataceae</taxon>
        <taxon>Hujiaoplasma</taxon>
    </lineage>
</organism>
<dbReference type="RefSeq" id="WP_312032238.1">
    <property type="nucleotide sequence ID" value="NZ_CP051151.1"/>
</dbReference>
<accession>A0A7L6N3G1</accession>
<dbReference type="GO" id="GO:0005524">
    <property type="term" value="F:ATP binding"/>
    <property type="evidence" value="ECO:0007669"/>
    <property type="project" value="UniProtKB-UniRule"/>
</dbReference>
<comment type="subunit">
    <text evidence="10">Monomer.</text>
</comment>
<dbReference type="Proteomes" id="UP000512167">
    <property type="component" value="Chromosome"/>
</dbReference>
<dbReference type="KEGG" id="tbk:HF295_02330"/>
<keyword evidence="5 10" id="KW-0819">tRNA processing</keyword>
<evidence type="ECO:0000256" key="1">
    <source>
        <dbReference type="ARBA" id="ARBA00001946"/>
    </source>
</evidence>
<evidence type="ECO:0000256" key="11">
    <source>
        <dbReference type="RuleBase" id="RU003783"/>
    </source>
</evidence>
<dbReference type="Gene3D" id="3.40.50.300">
    <property type="entry name" value="P-loop containing nucleotide triphosphate hydrolases"/>
    <property type="match status" value="1"/>
</dbReference>
<evidence type="ECO:0000256" key="7">
    <source>
        <dbReference type="ARBA" id="ARBA00022840"/>
    </source>
</evidence>
<dbReference type="PANTHER" id="PTHR11088:SF60">
    <property type="entry name" value="TRNA DIMETHYLALLYLTRANSFERASE"/>
    <property type="match status" value="1"/>
</dbReference>
<evidence type="ECO:0000256" key="9">
    <source>
        <dbReference type="ARBA" id="ARBA00049563"/>
    </source>
</evidence>
<dbReference type="GO" id="GO:0006400">
    <property type="term" value="P:tRNA modification"/>
    <property type="evidence" value="ECO:0007669"/>
    <property type="project" value="TreeGrafter"/>
</dbReference>
<keyword evidence="15" id="KW-1185">Reference proteome</keyword>
<comment type="cofactor">
    <cofactor evidence="1 10">
        <name>Mg(2+)</name>
        <dbReference type="ChEBI" id="CHEBI:18420"/>
    </cofactor>
</comment>
<evidence type="ECO:0000256" key="4">
    <source>
        <dbReference type="ARBA" id="ARBA00022679"/>
    </source>
</evidence>
<comment type="similarity">
    <text evidence="3 10 13">Belongs to the IPP transferase family.</text>
</comment>
<evidence type="ECO:0000256" key="13">
    <source>
        <dbReference type="RuleBase" id="RU003785"/>
    </source>
</evidence>
<proteinExistence type="inferred from homology"/>
<sequence>MDLICILGPTAVGKTKLSIELAKKINAEIISGDAFQFYKGLDIGTAKASKEEQALVPHHLLDILDPQESFSVADYQKIVRHKIEEIREKNKTPILVGGSGLYLQSIIKDYQFKGPQRHDLYENMDLSQLQSLLKMKHPDLVHEIDMQNKRRLIRALEKSEDQFQKNPKDYYKDFMVIGLRSPREDLYQRIDQRVIDMVNKGLLDEVKKLYDAKVHSQATQAIGYKELYEYFDGQIDLQEAIALIQRNSRRYAKRQMTWFRNKMDVLWFDIHIENFDQTIKQVIETIKKTHPKMDL</sequence>
<dbReference type="InterPro" id="IPR039657">
    <property type="entry name" value="Dimethylallyltransferase"/>
</dbReference>
<dbReference type="GO" id="GO:0052381">
    <property type="term" value="F:tRNA dimethylallyltransferase activity"/>
    <property type="evidence" value="ECO:0007669"/>
    <property type="project" value="UniProtKB-UniRule"/>
</dbReference>
<dbReference type="EC" id="2.5.1.75" evidence="10"/>
<reference evidence="14 15" key="1">
    <citation type="submission" date="2020-04" db="EMBL/GenBank/DDBJ databases">
        <authorList>
            <person name="Zheng R.K."/>
            <person name="Sun C.M."/>
        </authorList>
    </citation>
    <scope>NUCLEOTIDE SEQUENCE [LARGE SCALE GENOMIC DNA]</scope>
    <source>
        <strain evidence="15">zrk29</strain>
    </source>
</reference>
<feature type="site" description="Interaction with substrate tRNA" evidence="10">
    <location>
        <position position="99"/>
    </location>
</feature>
<dbReference type="NCBIfam" id="TIGR00174">
    <property type="entry name" value="miaA"/>
    <property type="match status" value="1"/>
</dbReference>
<comment type="catalytic activity">
    <reaction evidence="9 10 11">
        <text>adenosine(37) in tRNA + dimethylallyl diphosphate = N(6)-dimethylallyladenosine(37) in tRNA + diphosphate</text>
        <dbReference type="Rhea" id="RHEA:26482"/>
        <dbReference type="Rhea" id="RHEA-COMP:10162"/>
        <dbReference type="Rhea" id="RHEA-COMP:10375"/>
        <dbReference type="ChEBI" id="CHEBI:33019"/>
        <dbReference type="ChEBI" id="CHEBI:57623"/>
        <dbReference type="ChEBI" id="CHEBI:74411"/>
        <dbReference type="ChEBI" id="CHEBI:74415"/>
        <dbReference type="EC" id="2.5.1.75"/>
    </reaction>
</comment>
<dbReference type="Gene3D" id="1.10.287.890">
    <property type="entry name" value="Crystal structure of tRNA isopentenylpyrophosphate transferase (bh2366) domain"/>
    <property type="match status" value="1"/>
</dbReference>
<evidence type="ECO:0000256" key="3">
    <source>
        <dbReference type="ARBA" id="ARBA00005842"/>
    </source>
</evidence>
<evidence type="ECO:0000313" key="14">
    <source>
        <dbReference type="EMBL" id="QLY39758.1"/>
    </source>
</evidence>
<dbReference type="Pfam" id="PF01715">
    <property type="entry name" value="IPPT"/>
    <property type="match status" value="1"/>
</dbReference>
<evidence type="ECO:0000256" key="12">
    <source>
        <dbReference type="RuleBase" id="RU003784"/>
    </source>
</evidence>
<protein>
    <recommendedName>
        <fullName evidence="10">tRNA dimethylallyltransferase</fullName>
        <ecNumber evidence="10">2.5.1.75</ecNumber>
    </recommendedName>
    <alternativeName>
        <fullName evidence="10">Dimethylallyl diphosphate:tRNA dimethylallyltransferase</fullName>
        <shortName evidence="10">DMAPP:tRNA dimethylallyltransferase</shortName>
        <shortName evidence="10">DMATase</shortName>
    </alternativeName>
    <alternativeName>
        <fullName evidence="10">Isopentenyl-diphosphate:tRNA isopentenyltransferase</fullName>
        <shortName evidence="10">IPP transferase</shortName>
        <shortName evidence="10">IPPT</shortName>
        <shortName evidence="10">IPTase</shortName>
    </alternativeName>
</protein>
<dbReference type="SUPFAM" id="SSF52540">
    <property type="entry name" value="P-loop containing nucleoside triphosphate hydrolases"/>
    <property type="match status" value="2"/>
</dbReference>
<evidence type="ECO:0000256" key="2">
    <source>
        <dbReference type="ARBA" id="ARBA00003213"/>
    </source>
</evidence>
<evidence type="ECO:0000256" key="5">
    <source>
        <dbReference type="ARBA" id="ARBA00022694"/>
    </source>
</evidence>
<keyword evidence="4 10" id="KW-0808">Transferase</keyword>
<evidence type="ECO:0000256" key="8">
    <source>
        <dbReference type="ARBA" id="ARBA00022842"/>
    </source>
</evidence>
<keyword evidence="8 10" id="KW-0460">Magnesium</keyword>
<name>A0A7L6N3G1_9MOLU</name>
<evidence type="ECO:0000256" key="10">
    <source>
        <dbReference type="HAMAP-Rule" id="MF_00185"/>
    </source>
</evidence>
<evidence type="ECO:0000256" key="6">
    <source>
        <dbReference type="ARBA" id="ARBA00022741"/>
    </source>
</evidence>
<feature type="site" description="Interaction with substrate tRNA" evidence="10">
    <location>
        <position position="117"/>
    </location>
</feature>
<comment type="function">
    <text evidence="2 10 12">Catalyzes the transfer of a dimethylallyl group onto the adenine at position 37 in tRNAs that read codons beginning with uridine, leading to the formation of N6-(dimethylallyl)adenosine (i(6)A).</text>
</comment>
<dbReference type="PANTHER" id="PTHR11088">
    <property type="entry name" value="TRNA DIMETHYLALLYLTRANSFERASE"/>
    <property type="match status" value="1"/>
</dbReference>
<dbReference type="InterPro" id="IPR027417">
    <property type="entry name" value="P-loop_NTPase"/>
</dbReference>
<feature type="binding site" evidence="10">
    <location>
        <begin position="8"/>
        <end position="15"/>
    </location>
    <ligand>
        <name>ATP</name>
        <dbReference type="ChEBI" id="CHEBI:30616"/>
    </ligand>
</feature>
<dbReference type="AlphaFoldDB" id="A0A7L6N3G1"/>
<keyword evidence="7 10" id="KW-0067">ATP-binding</keyword>
<comment type="caution">
    <text evidence="10">Lacks conserved residue(s) required for the propagation of feature annotation.</text>
</comment>